<keyword evidence="4" id="KW-1185">Reference proteome</keyword>
<dbReference type="GO" id="GO:0008168">
    <property type="term" value="F:methyltransferase activity"/>
    <property type="evidence" value="ECO:0007669"/>
    <property type="project" value="TreeGrafter"/>
</dbReference>
<reference evidence="3 4" key="1">
    <citation type="journal article" date="2014" name="Genome Announc.">
        <title>Draft genome sequence of the pathogenic fungus Scedosporium apiospermum.</title>
        <authorList>
            <person name="Vandeputte P."/>
            <person name="Ghamrawi S."/>
            <person name="Rechenmann M."/>
            <person name="Iltis A."/>
            <person name="Giraud S."/>
            <person name="Fleury M."/>
            <person name="Thornton C."/>
            <person name="Delhaes L."/>
            <person name="Meyer W."/>
            <person name="Papon N."/>
            <person name="Bouchara J.P."/>
        </authorList>
    </citation>
    <scope>NUCLEOTIDE SEQUENCE [LARGE SCALE GENOMIC DNA]</scope>
    <source>
        <strain evidence="3 4">IHEM 14462</strain>
    </source>
</reference>
<comment type="caution">
    <text evidence="3">The sequence shown here is derived from an EMBL/GenBank/DDBJ whole genome shotgun (WGS) entry which is preliminary data.</text>
</comment>
<evidence type="ECO:0000256" key="2">
    <source>
        <dbReference type="SAM" id="MobiDB-lite"/>
    </source>
</evidence>
<dbReference type="InterPro" id="IPR029063">
    <property type="entry name" value="SAM-dependent_MTases_sf"/>
</dbReference>
<dbReference type="EMBL" id="JOWA01000087">
    <property type="protein sequence ID" value="KEZ44690.1"/>
    <property type="molecule type" value="Genomic_DNA"/>
</dbReference>
<dbReference type="AlphaFoldDB" id="A0A084GBH8"/>
<dbReference type="PANTHER" id="PTHR43591:SF10">
    <property type="entry name" value="ABC TRANSMEMBRANE TYPE-1 DOMAIN-CONTAINING PROTEIN-RELATED"/>
    <property type="match status" value="1"/>
</dbReference>
<dbReference type="Proteomes" id="UP000028545">
    <property type="component" value="Unassembled WGS sequence"/>
</dbReference>
<accession>A0A084GBH8</accession>
<dbReference type="RefSeq" id="XP_016644489.1">
    <property type="nucleotide sequence ID" value="XM_016785707.1"/>
</dbReference>
<feature type="region of interest" description="Disordered" evidence="2">
    <location>
        <begin position="1"/>
        <end position="62"/>
    </location>
</feature>
<feature type="compositionally biased region" description="Low complexity" evidence="2">
    <location>
        <begin position="9"/>
        <end position="33"/>
    </location>
</feature>
<dbReference type="Gene3D" id="3.40.50.150">
    <property type="entry name" value="Vaccinia Virus protein VP39"/>
    <property type="match status" value="1"/>
</dbReference>
<comment type="similarity">
    <text evidence="1">Belongs to the methyltransferase superfamily. LaeA methyltransferase family.</text>
</comment>
<evidence type="ECO:0000313" key="4">
    <source>
        <dbReference type="Proteomes" id="UP000028545"/>
    </source>
</evidence>
<gene>
    <name evidence="3" type="ORF">SAPIO_CDS2768</name>
</gene>
<dbReference type="VEuPathDB" id="FungiDB:SAPIO_CDS2768"/>
<evidence type="ECO:0000313" key="3">
    <source>
        <dbReference type="EMBL" id="KEZ44690.1"/>
    </source>
</evidence>
<dbReference type="OMA" id="FILFMAH"/>
<name>A0A084GBH8_PSEDA</name>
<organism evidence="3 4">
    <name type="scientific">Pseudallescheria apiosperma</name>
    <name type="common">Scedosporium apiospermum</name>
    <dbReference type="NCBI Taxonomy" id="563466"/>
    <lineage>
        <taxon>Eukaryota</taxon>
        <taxon>Fungi</taxon>
        <taxon>Dikarya</taxon>
        <taxon>Ascomycota</taxon>
        <taxon>Pezizomycotina</taxon>
        <taxon>Sordariomycetes</taxon>
        <taxon>Hypocreomycetidae</taxon>
        <taxon>Microascales</taxon>
        <taxon>Microascaceae</taxon>
        <taxon>Scedosporium</taxon>
    </lineage>
</organism>
<dbReference type="GeneID" id="27721840"/>
<dbReference type="Pfam" id="PF13489">
    <property type="entry name" value="Methyltransf_23"/>
    <property type="match status" value="1"/>
</dbReference>
<dbReference type="OrthoDB" id="2013972at2759"/>
<dbReference type="SUPFAM" id="SSF53335">
    <property type="entry name" value="S-adenosyl-L-methionine-dependent methyltransferases"/>
    <property type="match status" value="1"/>
</dbReference>
<dbReference type="HOGENOM" id="CLU_010595_0_0_1"/>
<evidence type="ECO:0000256" key="1">
    <source>
        <dbReference type="ARBA" id="ARBA00038158"/>
    </source>
</evidence>
<dbReference type="PANTHER" id="PTHR43591">
    <property type="entry name" value="METHYLTRANSFERASE"/>
    <property type="match status" value="1"/>
</dbReference>
<sequence length="413" mass="45749">MADDKTKKSPPGSKPSSPGKSPSGSKSPTTGKSPPRKSPPGSEASSPPKAGSDPLSSTSGGILPAEHWAQYPVDDDAESALGESINTSTASISSSILNYRTLHGRRFHSEVGNAKYWGTNDEQGNESMDIKYVPLSSIHTQRPSAHYYASHHGLTLGIGGKLFLAPLEKEKIKRVLDVGTGTGLWAIDFADEFPEAEVTGTDISPIQPSWIPPNLKFEIEDYTREWTFAPDTFDFVHLRWLLGSVPDWNALFVEAFKVTKPGGWVQSYEASCYYKSDHAVISEDSALGQWGKFYEEGGKKMGNTCLILEQDLQRKGMEAAGFVDIQEFNYKNPMGPWPKDPHLKELGTLSQVALESDIEGYILFMASTVGWTREEIQVYISHFRREIRSGKFYPYFPQRVVWGRKPEESEGDA</sequence>
<protein>
    <submittedName>
        <fullName evidence="3">Uncharacterized protein</fullName>
    </submittedName>
</protein>
<proteinExistence type="inferred from homology"/>
<dbReference type="CDD" id="cd02440">
    <property type="entry name" value="AdoMet_MTases"/>
    <property type="match status" value="1"/>
</dbReference>
<dbReference type="KEGG" id="sapo:SAPIO_CDS2768"/>